<reference evidence="1 2" key="1">
    <citation type="journal article" date="2014" name="Genome Announc.">
        <title>Complete genome sequences of nine mycobacteriophages.</title>
        <authorList>
            <person name="Franceschelli J.J."/>
            <person name="Suarez C.A."/>
            <person name="Teran L."/>
            <person name="Raya R.R."/>
            <person name="Morbidoni H.R."/>
        </authorList>
    </citation>
    <scope>NUCLEOTIDE SEQUENCE [LARGE SCALE GENOMIC DNA]</scope>
</reference>
<organism evidence="1 2">
    <name type="scientific">Mycobacterium phage Julie1</name>
    <dbReference type="NCBI Taxonomy" id="1463812"/>
    <lineage>
        <taxon>Viruses</taxon>
        <taxon>Duplodnaviria</taxon>
        <taxon>Heunggongvirae</taxon>
        <taxon>Uroviricota</taxon>
        <taxon>Caudoviricetes</taxon>
        <taxon>Bclasvirinae</taxon>
        <taxon>Julieunavirus</taxon>
        <taxon>Julieunavirus julie1</taxon>
    </lineage>
</organism>
<keyword evidence="2" id="KW-1185">Reference proteome</keyword>
<dbReference type="KEGG" id="vg:18505908"/>
<dbReference type="Proteomes" id="UP000203096">
    <property type="component" value="Segment"/>
</dbReference>
<gene>
    <name evidence="1" type="ORF">Jolie1_044</name>
</gene>
<evidence type="ECO:0000313" key="1">
    <source>
        <dbReference type="EMBL" id="AHJ88544.1"/>
    </source>
</evidence>
<dbReference type="EMBL" id="KJ433976">
    <property type="protein sequence ID" value="AHJ88544.1"/>
    <property type="molecule type" value="Genomic_DNA"/>
</dbReference>
<proteinExistence type="predicted"/>
<sequence>MTERFNVAEAFPARRQPDGRTYYRAFDAHEGRNGRLGDGWTDNLALAHPDYRAEGAPEPLCATLSPEQPLAGVTMPEIVSVTFSAAPEPPPHNPEEITVARRKQPDGLDENFEPVAPVRVTQYMHYPLPPESPRAASEFGQWGWYKLPNPETGRPTIYPRATTIAKTLEEQSNLTKWKIRERAMQVLQLSRMDPATVIYTDPTGPTTAADALGALDDAMKSGKAYAIDGVLEMIDNVMGGAEARELGECAHAWLEALAQGLVLMKDVPEVVLPHVKHAHRVIAHRGLIMLPEYVERTVLNDQGEETVAGKLDCIFRVITTGELVLGDVKTSKGLDYSWLTYGVQIGGVYGWATKMLTTDGKGWEPMPEIRHDFAILLHVPSNDPAKAAAITIDMWWAGEVLVESLSARARRKEAPKVVPRHAIPTPSKEAVRQAEARIALSAITTADEGQAVYETYQDVWNDDLDEFGGVVAGLLS</sequence>
<protein>
    <submittedName>
        <fullName evidence="1">Uncharacterized protein</fullName>
    </submittedName>
</protein>
<accession>W8EIQ4</accession>
<dbReference type="GeneID" id="18505908"/>
<evidence type="ECO:0000313" key="2">
    <source>
        <dbReference type="Proteomes" id="UP000203096"/>
    </source>
</evidence>
<dbReference type="RefSeq" id="YP_009009244.1">
    <property type="nucleotide sequence ID" value="NC_023600.1"/>
</dbReference>
<name>W8EIQ4_9CAUD</name>